<reference evidence="1 2" key="1">
    <citation type="journal article" date="2014" name="Agronomy (Basel)">
        <title>A Draft Genome Sequence for Ensete ventricosum, the Drought-Tolerant Tree Against Hunger.</title>
        <authorList>
            <person name="Harrison J."/>
            <person name="Moore K.A."/>
            <person name="Paszkiewicz K."/>
            <person name="Jones T."/>
            <person name="Grant M."/>
            <person name="Ambacheew D."/>
            <person name="Muzemil S."/>
            <person name="Studholme D.J."/>
        </authorList>
    </citation>
    <scope>NUCLEOTIDE SEQUENCE [LARGE SCALE GENOMIC DNA]</scope>
</reference>
<dbReference type="Proteomes" id="UP000287651">
    <property type="component" value="Unassembled WGS sequence"/>
</dbReference>
<protein>
    <submittedName>
        <fullName evidence="1">Uncharacterized protein</fullName>
    </submittedName>
</protein>
<evidence type="ECO:0000313" key="1">
    <source>
        <dbReference type="EMBL" id="RRT42936.1"/>
    </source>
</evidence>
<name>A0A426XU09_ENSVE</name>
<proteinExistence type="predicted"/>
<gene>
    <name evidence="1" type="ORF">B296_00043069</name>
</gene>
<dbReference type="EMBL" id="AMZH03017482">
    <property type="protein sequence ID" value="RRT42936.1"/>
    <property type="molecule type" value="Genomic_DNA"/>
</dbReference>
<accession>A0A426XU09</accession>
<sequence length="76" mass="8439">MDYNGDIYTCGAKGYRIEVFNGRGAFDYPVGMALRCDMLSSVPGVSFDEVVDRGYDPLSERRCVKGCLCLSTWLPT</sequence>
<dbReference type="AlphaFoldDB" id="A0A426XU09"/>
<evidence type="ECO:0000313" key="2">
    <source>
        <dbReference type="Proteomes" id="UP000287651"/>
    </source>
</evidence>
<comment type="caution">
    <text evidence="1">The sequence shown here is derived from an EMBL/GenBank/DDBJ whole genome shotgun (WGS) entry which is preliminary data.</text>
</comment>
<organism evidence="1 2">
    <name type="scientific">Ensete ventricosum</name>
    <name type="common">Abyssinian banana</name>
    <name type="synonym">Musa ensete</name>
    <dbReference type="NCBI Taxonomy" id="4639"/>
    <lineage>
        <taxon>Eukaryota</taxon>
        <taxon>Viridiplantae</taxon>
        <taxon>Streptophyta</taxon>
        <taxon>Embryophyta</taxon>
        <taxon>Tracheophyta</taxon>
        <taxon>Spermatophyta</taxon>
        <taxon>Magnoliopsida</taxon>
        <taxon>Liliopsida</taxon>
        <taxon>Zingiberales</taxon>
        <taxon>Musaceae</taxon>
        <taxon>Ensete</taxon>
    </lineage>
</organism>